<dbReference type="OrthoDB" id="5832456at2"/>
<proteinExistence type="predicted"/>
<evidence type="ECO:0000313" key="1">
    <source>
        <dbReference type="EMBL" id="SPY43696.1"/>
    </source>
</evidence>
<accession>A0A2T3QCU9</accession>
<dbReference type="EMBL" id="UATL01000002">
    <property type="protein sequence ID" value="SPY43696.1"/>
    <property type="molecule type" value="Genomic_DNA"/>
</dbReference>
<dbReference type="AlphaFoldDB" id="A0A2T3QCU9"/>
<reference evidence="1 2" key="1">
    <citation type="submission" date="2018-06" db="EMBL/GenBank/DDBJ databases">
        <authorList>
            <consortium name="Pathogen Informatics"/>
            <person name="Doyle S."/>
        </authorList>
    </citation>
    <scope>NUCLEOTIDE SEQUENCE [LARGE SCALE GENOMIC DNA]</scope>
    <source>
        <strain evidence="1 2">NCTC11647</strain>
    </source>
</reference>
<sequence>MYKLLSFIFVFSVSTTVYAKVTDADVDRDMHNLAAQNHFVTQGDIDNQWNWYNKPPNEVSTNKWKPLFRGCSNNFTLRNGVSHYQEVLVTGVGSLKAQTGSIIIPVNGRPTGKYVIPFDSNGRTNDYIYFVFASDHSVKVVAEEYGKCITGLYVR</sequence>
<protein>
    <submittedName>
        <fullName evidence="1">Uncharacterized protein</fullName>
    </submittedName>
</protein>
<evidence type="ECO:0000313" key="2">
    <source>
        <dbReference type="Proteomes" id="UP000251647"/>
    </source>
</evidence>
<gene>
    <name evidence="1" type="ORF">NCTC11647_02610</name>
</gene>
<dbReference type="Proteomes" id="UP000251647">
    <property type="component" value="Unassembled WGS sequence"/>
</dbReference>
<dbReference type="RefSeq" id="WP_107183738.1">
    <property type="nucleotide sequence ID" value="NZ_PYOG01000028.1"/>
</dbReference>
<organism evidence="1 2">
    <name type="scientific">Photobacterium damselae</name>
    <dbReference type="NCBI Taxonomy" id="38293"/>
    <lineage>
        <taxon>Bacteria</taxon>
        <taxon>Pseudomonadati</taxon>
        <taxon>Pseudomonadota</taxon>
        <taxon>Gammaproteobacteria</taxon>
        <taxon>Vibrionales</taxon>
        <taxon>Vibrionaceae</taxon>
        <taxon>Photobacterium</taxon>
    </lineage>
</organism>
<name>A0A2T3QCU9_PHODM</name>